<feature type="compositionally biased region" description="Polar residues" evidence="1">
    <location>
        <begin position="537"/>
        <end position="568"/>
    </location>
</feature>
<feature type="compositionally biased region" description="Low complexity" evidence="1">
    <location>
        <begin position="298"/>
        <end position="314"/>
    </location>
</feature>
<feature type="region of interest" description="Disordered" evidence="1">
    <location>
        <begin position="177"/>
        <end position="675"/>
    </location>
</feature>
<feature type="compositionally biased region" description="Basic and acidic residues" evidence="1">
    <location>
        <begin position="409"/>
        <end position="423"/>
    </location>
</feature>
<sequence length="675" mass="75097">MTEILRNRMSKEVDMNKITWLEYLKGFTGIVILRNLASQRLLKFNTASPDDDTLVNPFQKAGGYSQQRSSEVEAIRPENGDVFGEGVMKTQFSESEEESLSEVQDGMKTENVGYFGEERFRKQSSGVSSHSHSRNFGEVGMKKQSSDSEEEFLSEVQDGIKIENVDYFGEERFRKQSSGVSSRTHSRTFRDDYDDVSTSNFQNFGNDASEDPLVGMDHENVLTDSKQTHSHGSAPVVFDESSSDDDDYRFDVGGEHNRQETNLYFPSPGRKSTTLSANTNPWSSGQTTSESLGKSVQHSHFSPEGSSPPEFSESLTKSAVPSQSDDLVPVTFDDSDGLGSEIEEEMDTSKLGRTTDPSIFSRKENVYSRNPVPTQSESQWFKGSSFVEERNSGSDRNLWSHSSSDDLDPDRNQGTKFSDESQKKSGLGMSFTHQSPPRLEKTHMDLNDTHQKSLYDEGKPLQSMQSSRHSFLHEVEDSVHSTESPDTMKDSEFLNQSSSESGKELNLGMLTGGLRNKGIRRPPYIRNPSSDASSSSKQAAQNTFTTVEPSTASPAVGASISSGAYSQKLSEKADTKSHSRTLVNLSDSDDDESEELSQQAFTSTISSGAYNQKLSEKAADKKSRSRPPATFSYLDDDESKEEPSQQTFKSNREPHNQKAEIEVKNKSSRKLSYLF</sequence>
<feature type="compositionally biased region" description="Polar residues" evidence="1">
    <location>
        <begin position="196"/>
        <end position="206"/>
    </location>
</feature>
<feature type="compositionally biased region" description="Basic and acidic residues" evidence="1">
    <location>
        <begin position="471"/>
        <end position="480"/>
    </location>
</feature>
<evidence type="ECO:0000313" key="2">
    <source>
        <dbReference type="EMBL" id="KAK9274802.1"/>
    </source>
</evidence>
<feature type="compositionally biased region" description="Acidic residues" evidence="1">
    <location>
        <begin position="333"/>
        <end position="346"/>
    </location>
</feature>
<reference evidence="2 3" key="1">
    <citation type="journal article" date="2024" name="Plant J.">
        <title>Genome sequences and population genomics reveal climatic adaptation and genomic divergence between two closely related sweetgum species.</title>
        <authorList>
            <person name="Xu W.Q."/>
            <person name="Ren C.Q."/>
            <person name="Zhang X.Y."/>
            <person name="Comes H.P."/>
            <person name="Liu X.H."/>
            <person name="Li Y.G."/>
            <person name="Kettle C.J."/>
            <person name="Jalonen R."/>
            <person name="Gaisberger H."/>
            <person name="Ma Y.Z."/>
            <person name="Qiu Y.X."/>
        </authorList>
    </citation>
    <scope>NUCLEOTIDE SEQUENCE [LARGE SCALE GENOMIC DNA]</scope>
    <source>
        <strain evidence="2">Hangzhou</strain>
    </source>
</reference>
<feature type="compositionally biased region" description="Basic and acidic residues" evidence="1">
    <location>
        <begin position="438"/>
        <end position="459"/>
    </location>
</feature>
<keyword evidence="3" id="KW-1185">Reference proteome</keyword>
<feature type="compositionally biased region" description="Basic and acidic residues" evidence="1">
    <location>
        <begin position="249"/>
        <end position="259"/>
    </location>
</feature>
<feature type="region of interest" description="Disordered" evidence="1">
    <location>
        <begin position="121"/>
        <end position="145"/>
    </location>
</feature>
<name>A0AAP0RD38_LIQFO</name>
<dbReference type="Proteomes" id="UP001415857">
    <property type="component" value="Unassembled WGS sequence"/>
</dbReference>
<accession>A0AAP0RD38</accession>
<protein>
    <submittedName>
        <fullName evidence="2">Uncharacterized protein</fullName>
    </submittedName>
</protein>
<dbReference type="AlphaFoldDB" id="A0AAP0RD38"/>
<dbReference type="EMBL" id="JBBPBK010000011">
    <property type="protein sequence ID" value="KAK9274802.1"/>
    <property type="molecule type" value="Genomic_DNA"/>
</dbReference>
<feature type="compositionally biased region" description="Polar residues" evidence="1">
    <location>
        <begin position="367"/>
        <end position="382"/>
    </location>
</feature>
<evidence type="ECO:0000313" key="3">
    <source>
        <dbReference type="Proteomes" id="UP001415857"/>
    </source>
</evidence>
<feature type="compositionally biased region" description="Basic and acidic residues" evidence="1">
    <location>
        <begin position="650"/>
        <end position="665"/>
    </location>
</feature>
<organism evidence="2 3">
    <name type="scientific">Liquidambar formosana</name>
    <name type="common">Formosan gum</name>
    <dbReference type="NCBI Taxonomy" id="63359"/>
    <lineage>
        <taxon>Eukaryota</taxon>
        <taxon>Viridiplantae</taxon>
        <taxon>Streptophyta</taxon>
        <taxon>Embryophyta</taxon>
        <taxon>Tracheophyta</taxon>
        <taxon>Spermatophyta</taxon>
        <taxon>Magnoliopsida</taxon>
        <taxon>eudicotyledons</taxon>
        <taxon>Gunneridae</taxon>
        <taxon>Pentapetalae</taxon>
        <taxon>Saxifragales</taxon>
        <taxon>Altingiaceae</taxon>
        <taxon>Liquidambar</taxon>
    </lineage>
</organism>
<gene>
    <name evidence="2" type="ORF">L1049_022054</name>
</gene>
<comment type="caution">
    <text evidence="2">The sequence shown here is derived from an EMBL/GenBank/DDBJ whole genome shotgun (WGS) entry which is preliminary data.</text>
</comment>
<feature type="compositionally biased region" description="Polar residues" evidence="1">
    <location>
        <begin position="260"/>
        <end position="296"/>
    </location>
</feature>
<feature type="compositionally biased region" description="Polar residues" evidence="1">
    <location>
        <begin position="315"/>
        <end position="325"/>
    </location>
</feature>
<proteinExistence type="predicted"/>
<evidence type="ECO:0000256" key="1">
    <source>
        <dbReference type="SAM" id="MobiDB-lite"/>
    </source>
</evidence>
<feature type="compositionally biased region" description="Polar residues" evidence="1">
    <location>
        <begin position="598"/>
        <end position="613"/>
    </location>
</feature>